<dbReference type="InterPro" id="IPR006700">
    <property type="entry name" value="RsmE"/>
</dbReference>
<proteinExistence type="inferred from homology"/>
<dbReference type="GO" id="GO:0070475">
    <property type="term" value="P:rRNA base methylation"/>
    <property type="evidence" value="ECO:0007669"/>
    <property type="project" value="TreeGrafter"/>
</dbReference>
<gene>
    <name evidence="15" type="ORF">FV139_16975</name>
</gene>
<dbReference type="PANTHER" id="PTHR30027">
    <property type="entry name" value="RIBOSOMAL RNA SMALL SUBUNIT METHYLTRANSFERASE E"/>
    <property type="match status" value="1"/>
</dbReference>
<evidence type="ECO:0000256" key="9">
    <source>
        <dbReference type="ARBA" id="ARBA00022691"/>
    </source>
</evidence>
<keyword evidence="8 12" id="KW-0808">Transferase</keyword>
<evidence type="ECO:0000256" key="4">
    <source>
        <dbReference type="ARBA" id="ARBA00013673"/>
    </source>
</evidence>
<dbReference type="NCBIfam" id="TIGR00046">
    <property type="entry name" value="RsmE family RNA methyltransferase"/>
    <property type="match status" value="1"/>
</dbReference>
<evidence type="ECO:0000256" key="11">
    <source>
        <dbReference type="ARBA" id="ARBA00047944"/>
    </source>
</evidence>
<dbReference type="PIRSF" id="PIRSF015601">
    <property type="entry name" value="MTase_slr0722"/>
    <property type="match status" value="1"/>
</dbReference>
<comment type="similarity">
    <text evidence="2 12">Belongs to the RNA methyltransferase RsmE family.</text>
</comment>
<keyword evidence="7 12" id="KW-0489">Methyltransferase</keyword>
<dbReference type="InterPro" id="IPR029026">
    <property type="entry name" value="tRNA_m1G_MTases_N"/>
</dbReference>
<name>A0A5C8ZS95_9GAMM</name>
<dbReference type="InterPro" id="IPR046887">
    <property type="entry name" value="RsmE_PUA-like"/>
</dbReference>
<evidence type="ECO:0000256" key="6">
    <source>
        <dbReference type="ARBA" id="ARBA00022552"/>
    </source>
</evidence>
<organism evidence="15 16">
    <name type="scientific">Parahaliea maris</name>
    <dbReference type="NCBI Taxonomy" id="2716870"/>
    <lineage>
        <taxon>Bacteria</taxon>
        <taxon>Pseudomonadati</taxon>
        <taxon>Pseudomonadota</taxon>
        <taxon>Gammaproteobacteria</taxon>
        <taxon>Cellvibrionales</taxon>
        <taxon>Halieaceae</taxon>
        <taxon>Parahaliea</taxon>
    </lineage>
</organism>
<dbReference type="Gene3D" id="2.40.240.20">
    <property type="entry name" value="Hypothetical PUA domain-like, domain 1"/>
    <property type="match status" value="1"/>
</dbReference>
<dbReference type="SUPFAM" id="SSF88697">
    <property type="entry name" value="PUA domain-like"/>
    <property type="match status" value="1"/>
</dbReference>
<evidence type="ECO:0000256" key="7">
    <source>
        <dbReference type="ARBA" id="ARBA00022603"/>
    </source>
</evidence>
<dbReference type="AlphaFoldDB" id="A0A5C8ZS95"/>
<dbReference type="InterPro" id="IPR015947">
    <property type="entry name" value="PUA-like_sf"/>
</dbReference>
<evidence type="ECO:0000313" key="16">
    <source>
        <dbReference type="Proteomes" id="UP000321039"/>
    </source>
</evidence>
<evidence type="ECO:0000256" key="5">
    <source>
        <dbReference type="ARBA" id="ARBA00022490"/>
    </source>
</evidence>
<dbReference type="RefSeq" id="WP_148069672.1">
    <property type="nucleotide sequence ID" value="NZ_VRZA01000007.1"/>
</dbReference>
<dbReference type="Gene3D" id="3.40.1280.10">
    <property type="match status" value="1"/>
</dbReference>
<dbReference type="Pfam" id="PF04452">
    <property type="entry name" value="Methyltrans_RNA"/>
    <property type="match status" value="1"/>
</dbReference>
<evidence type="ECO:0000259" key="13">
    <source>
        <dbReference type="Pfam" id="PF04452"/>
    </source>
</evidence>
<dbReference type="PANTHER" id="PTHR30027:SF3">
    <property type="entry name" value="16S RRNA (URACIL(1498)-N(3))-METHYLTRANSFERASE"/>
    <property type="match status" value="1"/>
</dbReference>
<comment type="catalytic activity">
    <reaction evidence="11 12">
        <text>uridine(1498) in 16S rRNA + S-adenosyl-L-methionine = N(3)-methyluridine(1498) in 16S rRNA + S-adenosyl-L-homocysteine + H(+)</text>
        <dbReference type="Rhea" id="RHEA:42920"/>
        <dbReference type="Rhea" id="RHEA-COMP:10283"/>
        <dbReference type="Rhea" id="RHEA-COMP:10284"/>
        <dbReference type="ChEBI" id="CHEBI:15378"/>
        <dbReference type="ChEBI" id="CHEBI:57856"/>
        <dbReference type="ChEBI" id="CHEBI:59789"/>
        <dbReference type="ChEBI" id="CHEBI:65315"/>
        <dbReference type="ChEBI" id="CHEBI:74502"/>
        <dbReference type="EC" id="2.1.1.193"/>
    </reaction>
</comment>
<feature type="domain" description="Ribosomal RNA small subunit methyltransferase E methyltransferase" evidence="13">
    <location>
        <begin position="75"/>
        <end position="234"/>
    </location>
</feature>
<dbReference type="Pfam" id="PF20260">
    <property type="entry name" value="PUA_4"/>
    <property type="match status" value="1"/>
</dbReference>
<evidence type="ECO:0000256" key="12">
    <source>
        <dbReference type="PIRNR" id="PIRNR015601"/>
    </source>
</evidence>
<dbReference type="NCBIfam" id="NF008692">
    <property type="entry name" value="PRK11713.1-5"/>
    <property type="match status" value="1"/>
</dbReference>
<dbReference type="GO" id="GO:0070042">
    <property type="term" value="F:rRNA (uridine-N3-)-methyltransferase activity"/>
    <property type="evidence" value="ECO:0007669"/>
    <property type="project" value="TreeGrafter"/>
</dbReference>
<keyword evidence="16" id="KW-1185">Reference proteome</keyword>
<sequence length="244" mass="26393">MRIPRIHTEQALGEGLALALESGPANHVARVLRMGEGDALVLFNGDGLEYPATITHADKRAVELQLDAPRENDLESPLAVELGIGISRGDRMDWVLQKATELGVSAVVPLFTERCEVKLKGERLEKKLLHWRQVIVSACEQCGRNRLPRLGAPIALEQWLGDCSAERRFVLHHRATPATGREAPASVALAVGPEGGLSDQEIETCAAAGFEPLTLGPRVLRTETAPLAALAILQAQWGDMAAQR</sequence>
<dbReference type="EC" id="2.1.1.193" evidence="3 12"/>
<evidence type="ECO:0000256" key="8">
    <source>
        <dbReference type="ARBA" id="ARBA00022679"/>
    </source>
</evidence>
<dbReference type="EMBL" id="VRZA01000007">
    <property type="protein sequence ID" value="TXS90674.1"/>
    <property type="molecule type" value="Genomic_DNA"/>
</dbReference>
<evidence type="ECO:0000259" key="14">
    <source>
        <dbReference type="Pfam" id="PF20260"/>
    </source>
</evidence>
<evidence type="ECO:0000256" key="2">
    <source>
        <dbReference type="ARBA" id="ARBA00005528"/>
    </source>
</evidence>
<keyword evidence="9 12" id="KW-0949">S-adenosyl-L-methionine</keyword>
<dbReference type="InterPro" id="IPR029028">
    <property type="entry name" value="Alpha/beta_knot_MTases"/>
</dbReference>
<comment type="subcellular location">
    <subcellularLocation>
        <location evidence="1 12">Cytoplasm</location>
    </subcellularLocation>
</comment>
<comment type="caution">
    <text evidence="15">The sequence shown here is derived from an EMBL/GenBank/DDBJ whole genome shotgun (WGS) entry which is preliminary data.</text>
</comment>
<feature type="domain" description="Ribosomal RNA small subunit methyltransferase E PUA-like" evidence="14">
    <location>
        <begin position="25"/>
        <end position="66"/>
    </location>
</feature>
<evidence type="ECO:0000256" key="10">
    <source>
        <dbReference type="ARBA" id="ARBA00025699"/>
    </source>
</evidence>
<keyword evidence="6 12" id="KW-0698">rRNA processing</keyword>
<dbReference type="GO" id="GO:0005737">
    <property type="term" value="C:cytoplasm"/>
    <property type="evidence" value="ECO:0007669"/>
    <property type="project" value="UniProtKB-SubCell"/>
</dbReference>
<evidence type="ECO:0000256" key="3">
    <source>
        <dbReference type="ARBA" id="ARBA00012328"/>
    </source>
</evidence>
<dbReference type="SUPFAM" id="SSF75217">
    <property type="entry name" value="alpha/beta knot"/>
    <property type="match status" value="1"/>
</dbReference>
<accession>A0A5C8ZS95</accession>
<reference evidence="15 16" key="1">
    <citation type="submission" date="2019-08" db="EMBL/GenBank/DDBJ databases">
        <title>Parahaliea maris sp. nov., isolated from the surface seawater.</title>
        <authorList>
            <person name="Liu Y."/>
        </authorList>
    </citation>
    <scope>NUCLEOTIDE SEQUENCE [LARGE SCALE GENOMIC DNA]</scope>
    <source>
        <strain evidence="15 16">HSLHS9</strain>
    </source>
</reference>
<protein>
    <recommendedName>
        <fullName evidence="4 12">Ribosomal RNA small subunit methyltransferase E</fullName>
        <ecNumber evidence="3 12">2.1.1.193</ecNumber>
    </recommendedName>
</protein>
<evidence type="ECO:0000256" key="1">
    <source>
        <dbReference type="ARBA" id="ARBA00004496"/>
    </source>
</evidence>
<dbReference type="CDD" id="cd18084">
    <property type="entry name" value="RsmE-like"/>
    <property type="match status" value="1"/>
</dbReference>
<evidence type="ECO:0000313" key="15">
    <source>
        <dbReference type="EMBL" id="TXS90674.1"/>
    </source>
</evidence>
<comment type="function">
    <text evidence="10 12">Specifically methylates the N3 position of the uracil ring of uridine 1498 (m3U1498) in 16S rRNA. Acts on the fully assembled 30S ribosomal subunit.</text>
</comment>
<keyword evidence="5 12" id="KW-0963">Cytoplasm</keyword>
<dbReference type="Proteomes" id="UP000321039">
    <property type="component" value="Unassembled WGS sequence"/>
</dbReference>
<dbReference type="InterPro" id="IPR046886">
    <property type="entry name" value="RsmE_MTase_dom"/>
</dbReference>